<dbReference type="Proteomes" id="UP000053859">
    <property type="component" value="Unassembled WGS sequence"/>
</dbReference>
<keyword evidence="1" id="KW-0472">Membrane</keyword>
<proteinExistence type="predicted"/>
<keyword evidence="1" id="KW-1133">Transmembrane helix</keyword>
<dbReference type="EMBL" id="DF968366">
    <property type="protein sequence ID" value="GAP51254.1"/>
    <property type="molecule type" value="Genomic_DNA"/>
</dbReference>
<feature type="transmembrane region" description="Helical" evidence="1">
    <location>
        <begin position="41"/>
        <end position="66"/>
    </location>
</feature>
<dbReference type="AlphaFoldDB" id="A0A0K8PUW9"/>
<dbReference type="PANTHER" id="PTHR42305:SF1">
    <property type="entry name" value="MEMBRANE PROTEIN RV1733C-RELATED"/>
    <property type="match status" value="1"/>
</dbReference>
<keyword evidence="1" id="KW-0812">Transmembrane</keyword>
<evidence type="ECO:0000313" key="3">
    <source>
        <dbReference type="Proteomes" id="UP000053859"/>
    </source>
</evidence>
<evidence type="ECO:0000256" key="1">
    <source>
        <dbReference type="SAM" id="Phobius"/>
    </source>
</evidence>
<dbReference type="PANTHER" id="PTHR42305">
    <property type="entry name" value="MEMBRANE PROTEIN RV1733C-RELATED"/>
    <property type="match status" value="1"/>
</dbReference>
<keyword evidence="3" id="KW-1185">Reference proteome</keyword>
<dbReference type="PATRIC" id="fig|146537.3.peg.6430"/>
<dbReference type="InterPro" id="IPR039708">
    <property type="entry name" value="MT1774/Rv1733c-like"/>
</dbReference>
<accession>A0A0K8PUW9</accession>
<reference evidence="2" key="1">
    <citation type="journal article" date="2015" name="Genome Announc.">
        <title>Draft Genome Sequence of Thiostrepton-Producing Streptomyces azureus ATCC 14921.</title>
        <authorList>
            <person name="Sakihara K."/>
            <person name="Maeda J."/>
            <person name="Tashiro K."/>
            <person name="Fujino Y."/>
            <person name="Kuhara S."/>
            <person name="Ohshima T."/>
            <person name="Ogata S."/>
            <person name="Doi K."/>
        </authorList>
    </citation>
    <scope>NUCLEOTIDE SEQUENCE [LARGE SCALE GENOMIC DNA]</scope>
    <source>
        <strain evidence="2">ATCC14921</strain>
    </source>
</reference>
<gene>
    <name evidence="2" type="ORF">SAZU_6115</name>
</gene>
<protein>
    <submittedName>
        <fullName evidence="2">Membrane protein</fullName>
    </submittedName>
</protein>
<sequence>MDGSAGGYHGAGRGVQAVRAISGLWRWRRNPLCRATDLAEAWVALAALVLILLAAPVAGSLVGGAAQDALQRSVREQHEARHLVTATVVRKLDRSPLDADPETSTGRDLRNRVLADWTAPDGTAHQGPVLASLKDPQQGDEFRIWTDRHGRMVARPLDSATASTHAVLAGFGAALAAGGLVEGGRRLIVWRMVRRRYARWDHAWDKAGPDWGRTGTGS</sequence>
<evidence type="ECO:0000313" key="2">
    <source>
        <dbReference type="EMBL" id="GAP51254.1"/>
    </source>
</evidence>
<organism evidence="2 3">
    <name type="scientific">Streptomyces azureus</name>
    <dbReference type="NCBI Taxonomy" id="146537"/>
    <lineage>
        <taxon>Bacteria</taxon>
        <taxon>Bacillati</taxon>
        <taxon>Actinomycetota</taxon>
        <taxon>Actinomycetes</taxon>
        <taxon>Kitasatosporales</taxon>
        <taxon>Streptomycetaceae</taxon>
        <taxon>Streptomyces</taxon>
    </lineage>
</organism>
<name>A0A0K8PUW9_STRAJ</name>